<accession>A0A3G3IGU3</accession>
<organism evidence="1 2">
    <name type="scientific">Methanomethylophilus alvi</name>
    <dbReference type="NCBI Taxonomy" id="1291540"/>
    <lineage>
        <taxon>Archaea</taxon>
        <taxon>Methanobacteriati</taxon>
        <taxon>Thermoplasmatota</taxon>
        <taxon>Thermoplasmata</taxon>
        <taxon>Methanomassiliicoccales</taxon>
        <taxon>Methanomethylophilaceae</taxon>
        <taxon>Methanomethylophilus</taxon>
    </lineage>
</organism>
<sequence length="696" mass="80315">MGRGKKDESEVMWPIYSLLKYGDIDYDGLEKDFTWAVVKCDGASSMFRLLRIVKPAEGIRSLKISGWNEKSTVHIMADIDYDDVETAIVNAIGSEDFKIHYTIEKMNIRDAKETPKRVLFQLMLNSLGNNVLVDASNAEGSFYKVVKSENTSDLKNFVARYITLEFKISNPPDYLGCYSDVQLDYNVATFNNALREKINWGKKDPKIYTRFRYIKGAGMQTASVKEDDGTTFVKRSCRLDDKVHLDMLDYTRSTNESDSENDDNLIERNLEESRAKIILDVVNKFNDVYGDYLGGVSLYRGEAIRKKTSLDESYEQRLMDHFKGETIRVYNLTKDKANDAVIEEFIALVRERYGVDMQFTTGPSLVGFNIPVILPKKAYKGREKEDPHTDESYNLLQHVVINNLKEAIRKYKSETKKNQTIYNNTREKWVKKEEGRKAEDYPKKFPTPANMPLAEVLFEQLYIKEEIDKGKMEFFRWAEEYYEGRWEFAIPLTHSEHRKVHCDGFAVFEVDSDGTMTEPKKYAPSDPFGPRGYSGIDWNEVEYAVKDPAGQINVVRTTGISTIPDADAIYDLLRKNHKGNKGRTVGMKDGNAKFEMFGGSIDLGYAKLSKSRWIYYVGQMNMKMTVANSSVVREIEALDEGYVFFDRLFHMMSIPYVKHKQNSVIPFPIKYLTEWCKKLHYFVANIEDDDEDNTDE</sequence>
<dbReference type="AlphaFoldDB" id="A0A3G3IGU3"/>
<evidence type="ECO:0000313" key="2">
    <source>
        <dbReference type="Proteomes" id="UP000273278"/>
    </source>
</evidence>
<evidence type="ECO:0008006" key="3">
    <source>
        <dbReference type="Google" id="ProtNLM"/>
    </source>
</evidence>
<proteinExistence type="predicted"/>
<dbReference type="GeneID" id="41321616"/>
<dbReference type="EMBL" id="CP017686">
    <property type="protein sequence ID" value="AYQ54981.1"/>
    <property type="molecule type" value="Genomic_DNA"/>
</dbReference>
<protein>
    <recommendedName>
        <fullName evidence="3">Piwi domain-containing protein</fullName>
    </recommendedName>
</protein>
<reference evidence="1 2" key="1">
    <citation type="submission" date="2016-10" db="EMBL/GenBank/DDBJ databases">
        <title>Complete genome of the TMA-utilizing, human hosted archaeon Methanomethylophilus alvus Gen. nov, sp. nov., strain Mx-05, derived from a pure culture.</title>
        <authorList>
            <person name="Brugere J.-F."/>
            <person name="Ben Hania W."/>
            <person name="Chaudhary P.P."/>
            <person name="Gaci N."/>
            <person name="Borrel G."/>
            <person name="Cao Van Tuat L."/>
            <person name="Fardeau M.-L."/>
            <person name="Harris H.M.B."/>
            <person name="O'Toole P.W."/>
            <person name="Ollivier B."/>
        </authorList>
    </citation>
    <scope>NUCLEOTIDE SEQUENCE [LARGE SCALE GENOMIC DNA]</scope>
    <source>
        <strain evidence="1 2">Mx-05</strain>
    </source>
</reference>
<gene>
    <name evidence="1" type="ORF">BKD89_04075</name>
</gene>
<dbReference type="RefSeq" id="WP_015504715.1">
    <property type="nucleotide sequence ID" value="NZ_CAYAYD010000031.1"/>
</dbReference>
<evidence type="ECO:0000313" key="1">
    <source>
        <dbReference type="EMBL" id="AYQ54981.1"/>
    </source>
</evidence>
<name>A0A3G3IGU3_9ARCH</name>
<dbReference type="Proteomes" id="UP000273278">
    <property type="component" value="Chromosome"/>
</dbReference>